<feature type="chain" id="PRO_5043430216" description="Nucleotide-diphospho-sugar transferase domain-containing protein" evidence="1">
    <location>
        <begin position="22"/>
        <end position="410"/>
    </location>
</feature>
<accession>A0AAW1PYY8</accession>
<dbReference type="PANTHER" id="PTHR47032">
    <property type="entry name" value="UDP-D-XYLOSE:L-FUCOSE ALPHA-1,3-D-XYLOSYLTRANSFERASE-RELATED"/>
    <property type="match status" value="1"/>
</dbReference>
<dbReference type="GO" id="GO:0016757">
    <property type="term" value="F:glycosyltransferase activity"/>
    <property type="evidence" value="ECO:0007669"/>
    <property type="project" value="TreeGrafter"/>
</dbReference>
<dbReference type="Pfam" id="PF03407">
    <property type="entry name" value="Nucleotid_trans"/>
    <property type="match status" value="1"/>
</dbReference>
<keyword evidence="4" id="KW-1185">Reference proteome</keyword>
<dbReference type="GO" id="GO:0005794">
    <property type="term" value="C:Golgi apparatus"/>
    <property type="evidence" value="ECO:0007669"/>
    <property type="project" value="TreeGrafter"/>
</dbReference>
<proteinExistence type="predicted"/>
<evidence type="ECO:0000259" key="2">
    <source>
        <dbReference type="Pfam" id="PF03407"/>
    </source>
</evidence>
<gene>
    <name evidence="3" type="ORF">WJX73_007658</name>
</gene>
<dbReference type="InterPro" id="IPR005069">
    <property type="entry name" value="Nucl-diP-sugar_transferase"/>
</dbReference>
<evidence type="ECO:0000256" key="1">
    <source>
        <dbReference type="SAM" id="SignalP"/>
    </source>
</evidence>
<keyword evidence="1" id="KW-0732">Signal</keyword>
<dbReference type="Proteomes" id="UP001465755">
    <property type="component" value="Unassembled WGS sequence"/>
</dbReference>
<sequence length="410" mass="46042">MLRRKSAAALVFCVLSHACSCGFDPGLISEGSSIRKLQADNLESEEQIEWPAYPSEQQLQQEDRDRNQWITDTPHQPGDDLRQALDKAAFPSSTSKGLVILTSGSKFAFDHLLPRWLDSLKHTRDGDLTRHAVVGALGQPALEFCKKSNAHHQHHCAAVSWPGPETQYHFGDDWYVAATLSKLELITNVLSLDYSLFWVDTDIVMFASPMQYLEDLAVDMAVGLERCDVVANFSSGFPGPFNFNTGTILLKATAAGRRFVRSWLGFQKRHLLYWTDADFDRSDGMQRRSDQVTLNNYALPNLVSDTPDRPHYLRIQGLSHQHFPNFCGGPCGCQGTQSIKPPQFIRFENQQGHLMSGRLVCPRHTVDDFFTFHFPCTWSTAEKAALLDTYQAMADRMYPKPAEGHAASSD</sequence>
<dbReference type="AlphaFoldDB" id="A0AAW1PYY8"/>
<evidence type="ECO:0000313" key="4">
    <source>
        <dbReference type="Proteomes" id="UP001465755"/>
    </source>
</evidence>
<feature type="signal peptide" evidence="1">
    <location>
        <begin position="1"/>
        <end position="21"/>
    </location>
</feature>
<dbReference type="EMBL" id="JALJOQ010000002">
    <property type="protein sequence ID" value="KAK9813977.1"/>
    <property type="molecule type" value="Genomic_DNA"/>
</dbReference>
<dbReference type="InterPro" id="IPR052636">
    <property type="entry name" value="UDP-D-xylose:L-fucose_XylT"/>
</dbReference>
<organism evidence="3 4">
    <name type="scientific">Symbiochloris irregularis</name>
    <dbReference type="NCBI Taxonomy" id="706552"/>
    <lineage>
        <taxon>Eukaryota</taxon>
        <taxon>Viridiplantae</taxon>
        <taxon>Chlorophyta</taxon>
        <taxon>core chlorophytes</taxon>
        <taxon>Trebouxiophyceae</taxon>
        <taxon>Trebouxiales</taxon>
        <taxon>Trebouxiaceae</taxon>
        <taxon>Symbiochloris</taxon>
    </lineage>
</organism>
<feature type="domain" description="Nucleotide-diphospho-sugar transferase" evidence="2">
    <location>
        <begin position="129"/>
        <end position="327"/>
    </location>
</feature>
<protein>
    <recommendedName>
        <fullName evidence="2">Nucleotide-diphospho-sugar transferase domain-containing protein</fullName>
    </recommendedName>
</protein>
<comment type="caution">
    <text evidence="3">The sequence shown here is derived from an EMBL/GenBank/DDBJ whole genome shotgun (WGS) entry which is preliminary data.</text>
</comment>
<evidence type="ECO:0000313" key="3">
    <source>
        <dbReference type="EMBL" id="KAK9813977.1"/>
    </source>
</evidence>
<reference evidence="3 4" key="1">
    <citation type="journal article" date="2024" name="Nat. Commun.">
        <title>Phylogenomics reveals the evolutionary origins of lichenization in chlorophyte algae.</title>
        <authorList>
            <person name="Puginier C."/>
            <person name="Libourel C."/>
            <person name="Otte J."/>
            <person name="Skaloud P."/>
            <person name="Haon M."/>
            <person name="Grisel S."/>
            <person name="Petersen M."/>
            <person name="Berrin J.G."/>
            <person name="Delaux P.M."/>
            <person name="Dal Grande F."/>
            <person name="Keller J."/>
        </authorList>
    </citation>
    <scope>NUCLEOTIDE SEQUENCE [LARGE SCALE GENOMIC DNA]</scope>
    <source>
        <strain evidence="3 4">SAG 2036</strain>
    </source>
</reference>
<name>A0AAW1PYY8_9CHLO</name>
<dbReference type="PANTHER" id="PTHR47032:SF1">
    <property type="entry name" value="UDP-D-XYLOSE:L-FUCOSE ALPHA-1,3-D-XYLOSYLTRANSFERASE-RELATED"/>
    <property type="match status" value="1"/>
</dbReference>